<dbReference type="AlphaFoldDB" id="A0A845PZM2"/>
<evidence type="ECO:0000256" key="1">
    <source>
        <dbReference type="SAM" id="Phobius"/>
    </source>
</evidence>
<dbReference type="RefSeq" id="WP_166519809.1">
    <property type="nucleotide sequence ID" value="NZ_JAAABJ010000549.1"/>
</dbReference>
<organism evidence="2 3">
    <name type="scientific">Elizabethkingia argenteiflava</name>
    <dbReference type="NCBI Taxonomy" id="2681556"/>
    <lineage>
        <taxon>Bacteria</taxon>
        <taxon>Pseudomonadati</taxon>
        <taxon>Bacteroidota</taxon>
        <taxon>Flavobacteriia</taxon>
        <taxon>Flavobacteriales</taxon>
        <taxon>Weeksellaceae</taxon>
        <taxon>Elizabethkingia</taxon>
    </lineage>
</organism>
<dbReference type="Proteomes" id="UP000553459">
    <property type="component" value="Unassembled WGS sequence"/>
</dbReference>
<feature type="transmembrane region" description="Helical" evidence="1">
    <location>
        <begin position="56"/>
        <end position="76"/>
    </location>
</feature>
<dbReference type="InterPro" id="IPR007462">
    <property type="entry name" value="COV1-like"/>
</dbReference>
<keyword evidence="1" id="KW-0472">Membrane</keyword>
<accession>A0A845PZM2</accession>
<keyword evidence="1" id="KW-0812">Transmembrane</keyword>
<protein>
    <submittedName>
        <fullName evidence="2">DUF502 domain-containing protein</fullName>
    </submittedName>
</protein>
<gene>
    <name evidence="2" type="ORF">GNY06_09110</name>
</gene>
<evidence type="ECO:0000313" key="2">
    <source>
        <dbReference type="EMBL" id="NAW51530.1"/>
    </source>
</evidence>
<dbReference type="PANTHER" id="PTHR31876">
    <property type="entry name" value="COV-LIKE PROTEIN 1"/>
    <property type="match status" value="1"/>
</dbReference>
<keyword evidence="3" id="KW-1185">Reference proteome</keyword>
<comment type="caution">
    <text evidence="2">The sequence shown here is derived from an EMBL/GenBank/DDBJ whole genome shotgun (WGS) entry which is preliminary data.</text>
</comment>
<feature type="transmembrane region" description="Helical" evidence="1">
    <location>
        <begin position="12"/>
        <end position="36"/>
    </location>
</feature>
<reference evidence="2 3" key="1">
    <citation type="submission" date="2019-11" db="EMBL/GenBank/DDBJ databases">
        <title>Characterization of Elizabethkingia argenteiflava sp. nov., isolated from inner surface of Soybean Pods.</title>
        <authorList>
            <person name="Mo S."/>
        </authorList>
    </citation>
    <scope>NUCLEOTIDE SEQUENCE [LARGE SCALE GENOMIC DNA]</scope>
    <source>
        <strain evidence="2 3">YB22</strain>
    </source>
</reference>
<proteinExistence type="predicted"/>
<keyword evidence="1" id="KW-1133">Transmembrane helix</keyword>
<evidence type="ECO:0000313" key="3">
    <source>
        <dbReference type="Proteomes" id="UP000553459"/>
    </source>
</evidence>
<sequence>MENKGFNYYIGFFFRSLLQGLVILGPIAATIGLIWYLVSSIDNIIPTISERFPGLVFISVIFTTSLVGFMGTKFLLGRILVDAINNLLEHTPGIKYVYSSLKDVMSSFVGDKKKFNKPVWVKINDKPEIWRIGFLTQDDLSPVGLKEKIAVYLPHSYAISGWVILTEMHNIRKVEGMNSAQAMKFAVSGGVSGFYTQDTSHKATESV</sequence>
<dbReference type="Pfam" id="PF04367">
    <property type="entry name" value="DUF502"/>
    <property type="match status" value="1"/>
</dbReference>
<dbReference type="EMBL" id="JAAABJ010000549">
    <property type="protein sequence ID" value="NAW51530.1"/>
    <property type="molecule type" value="Genomic_DNA"/>
</dbReference>
<dbReference type="PANTHER" id="PTHR31876:SF26">
    <property type="entry name" value="PROTEIN LIKE COV 2"/>
    <property type="match status" value="1"/>
</dbReference>
<name>A0A845PZM2_9FLAO</name>